<accession>A0ABN2FXG6</accession>
<sequence>MLFILGVVMILVTGAAYWIVGSSRRGNAKVDPLDRPFRAPEMLELDAHLDEIALDELRRLEKQLTQYVASDVGHVLLISRSPHGIALELSDGRRLALGGVSQSTHHLLITRVAKDELRPAHVHREAFSYRLLLRGRAGAETEVHARHIALDPERGTSWPR</sequence>
<reference evidence="1 2" key="1">
    <citation type="journal article" date="2019" name="Int. J. Syst. Evol. Microbiol.">
        <title>The Global Catalogue of Microorganisms (GCM) 10K type strain sequencing project: providing services to taxonomists for standard genome sequencing and annotation.</title>
        <authorList>
            <consortium name="The Broad Institute Genomics Platform"/>
            <consortium name="The Broad Institute Genome Sequencing Center for Infectious Disease"/>
            <person name="Wu L."/>
            <person name="Ma J."/>
        </authorList>
    </citation>
    <scope>NUCLEOTIDE SEQUENCE [LARGE SCALE GENOMIC DNA]</scope>
    <source>
        <strain evidence="1 2">JCM 14306</strain>
    </source>
</reference>
<evidence type="ECO:0000313" key="1">
    <source>
        <dbReference type="EMBL" id="GAA1661575.1"/>
    </source>
</evidence>
<gene>
    <name evidence="1" type="ORF">GCM10009744_64120</name>
</gene>
<comment type="caution">
    <text evidence="1">The sequence shown here is derived from an EMBL/GenBank/DDBJ whole genome shotgun (WGS) entry which is preliminary data.</text>
</comment>
<keyword evidence="2" id="KW-1185">Reference proteome</keyword>
<dbReference type="EMBL" id="BAAANE010000017">
    <property type="protein sequence ID" value="GAA1661575.1"/>
    <property type="molecule type" value="Genomic_DNA"/>
</dbReference>
<protein>
    <submittedName>
        <fullName evidence="1">Uncharacterized protein</fullName>
    </submittedName>
</protein>
<proteinExistence type="predicted"/>
<dbReference type="RefSeq" id="WP_344116673.1">
    <property type="nucleotide sequence ID" value="NZ_BAAANE010000017.1"/>
</dbReference>
<evidence type="ECO:0000313" key="2">
    <source>
        <dbReference type="Proteomes" id="UP001501319"/>
    </source>
</evidence>
<dbReference type="Proteomes" id="UP001501319">
    <property type="component" value="Unassembled WGS sequence"/>
</dbReference>
<organism evidence="1 2">
    <name type="scientific">Kribbella alba</name>
    <dbReference type="NCBI Taxonomy" id="190197"/>
    <lineage>
        <taxon>Bacteria</taxon>
        <taxon>Bacillati</taxon>
        <taxon>Actinomycetota</taxon>
        <taxon>Actinomycetes</taxon>
        <taxon>Propionibacteriales</taxon>
        <taxon>Kribbellaceae</taxon>
        <taxon>Kribbella</taxon>
    </lineage>
</organism>
<name>A0ABN2FXG6_9ACTN</name>